<gene>
    <name evidence="2" type="ORF">B0I31_12458</name>
</gene>
<evidence type="ECO:0000313" key="2">
    <source>
        <dbReference type="EMBL" id="PSL48671.1"/>
    </source>
</evidence>
<protein>
    <recommendedName>
        <fullName evidence="4">Type VII secretion system (Wss) protein ESAT-6</fullName>
    </recommendedName>
</protein>
<keyword evidence="3" id="KW-1185">Reference proteome</keyword>
<feature type="compositionally biased region" description="Low complexity" evidence="1">
    <location>
        <begin position="279"/>
        <end position="300"/>
    </location>
</feature>
<evidence type="ECO:0008006" key="4">
    <source>
        <dbReference type="Google" id="ProtNLM"/>
    </source>
</evidence>
<feature type="region of interest" description="Disordered" evidence="1">
    <location>
        <begin position="357"/>
        <end position="426"/>
    </location>
</feature>
<evidence type="ECO:0000256" key="1">
    <source>
        <dbReference type="SAM" id="MobiDB-lite"/>
    </source>
</evidence>
<comment type="caution">
    <text evidence="2">The sequence shown here is derived from an EMBL/GenBank/DDBJ whole genome shotgun (WGS) entry which is preliminary data.</text>
</comment>
<dbReference type="AlphaFoldDB" id="A0A2P8HR41"/>
<dbReference type="Proteomes" id="UP000241118">
    <property type="component" value="Unassembled WGS sequence"/>
</dbReference>
<organism evidence="2 3">
    <name type="scientific">Saccharothrix carnea</name>
    <dbReference type="NCBI Taxonomy" id="1280637"/>
    <lineage>
        <taxon>Bacteria</taxon>
        <taxon>Bacillati</taxon>
        <taxon>Actinomycetota</taxon>
        <taxon>Actinomycetes</taxon>
        <taxon>Pseudonocardiales</taxon>
        <taxon>Pseudonocardiaceae</taxon>
        <taxon>Saccharothrix</taxon>
    </lineage>
</organism>
<dbReference type="OrthoDB" id="3678784at2"/>
<feature type="region of interest" description="Disordered" evidence="1">
    <location>
        <begin position="456"/>
        <end position="484"/>
    </location>
</feature>
<dbReference type="SUPFAM" id="SSF140453">
    <property type="entry name" value="EsxAB dimer-like"/>
    <property type="match status" value="1"/>
</dbReference>
<dbReference type="RefSeq" id="WP_106620169.1">
    <property type="nucleotide sequence ID" value="NZ_PYAX01000024.1"/>
</dbReference>
<feature type="compositionally biased region" description="Low complexity" evidence="1">
    <location>
        <begin position="390"/>
        <end position="417"/>
    </location>
</feature>
<feature type="compositionally biased region" description="Polar residues" evidence="1">
    <location>
        <begin position="374"/>
        <end position="389"/>
    </location>
</feature>
<feature type="region of interest" description="Disordered" evidence="1">
    <location>
        <begin position="247"/>
        <end position="345"/>
    </location>
</feature>
<accession>A0A2P8HR41</accession>
<dbReference type="Gene3D" id="1.10.287.1060">
    <property type="entry name" value="ESAT-6-like"/>
    <property type="match status" value="1"/>
</dbReference>
<dbReference type="InterPro" id="IPR036689">
    <property type="entry name" value="ESAT-6-like_sf"/>
</dbReference>
<reference evidence="2 3" key="1">
    <citation type="submission" date="2018-03" db="EMBL/GenBank/DDBJ databases">
        <title>Genomic Encyclopedia of Type Strains, Phase III (KMG-III): the genomes of soil and plant-associated and newly described type strains.</title>
        <authorList>
            <person name="Whitman W."/>
        </authorList>
    </citation>
    <scope>NUCLEOTIDE SEQUENCE [LARGE SCALE GENOMIC DNA]</scope>
    <source>
        <strain evidence="2 3">CGMCC 4.7097</strain>
    </source>
</reference>
<feature type="compositionally biased region" description="Low complexity" evidence="1">
    <location>
        <begin position="468"/>
        <end position="480"/>
    </location>
</feature>
<sequence>MSDQTTAGLLAELATVSGAVLDAEWSTGGLASLPAPADFGVLLSSADPLAALDSAGVGVLTPHVAFLAKPLDQFRGDPGAVTTPAQGMATAATDIRTLADTLRQAATTGTSGWTGEAADGHRATGAQFAEGLTAISEAAKTISGAVVGAGEEVVKALTRIIGLIEEAVRKMIPVMADGIARAPLTGGASLVEAIRTCVDIATACGAEIADVMANLLANATNLMKLVDLVLTVVDAVTQLLQKLAKAAEGSGGDAPAAEGTPATALESEKTATGQSQLIGSGAQATEGTATSTGTGQATSGVADQTGDTEVAASRPAGTTSAASLPITPGSTASTSSGTSLTGTAPLGGVATTAGAVSATGASGTRPPNRLAPGGSTSAIGPKETTASRQADTVPAATTPTGGSTTPTAMPMAMPAATRGEGADDTEHQRRYEINADDDTFAAGDQDAIAATGVIGAPATPEDEWPGHATPAEPQPAAAPQDEARPAKVVWRLGADGALEAVPVIEPPKDR</sequence>
<proteinExistence type="predicted"/>
<dbReference type="EMBL" id="PYAX01000024">
    <property type="protein sequence ID" value="PSL48671.1"/>
    <property type="molecule type" value="Genomic_DNA"/>
</dbReference>
<name>A0A2P8HR41_SACCR</name>
<feature type="compositionally biased region" description="Low complexity" evidence="1">
    <location>
        <begin position="327"/>
        <end position="345"/>
    </location>
</feature>
<evidence type="ECO:0000313" key="3">
    <source>
        <dbReference type="Proteomes" id="UP000241118"/>
    </source>
</evidence>